<dbReference type="Pfam" id="PF01757">
    <property type="entry name" value="Acyl_transf_3"/>
    <property type="match status" value="1"/>
</dbReference>
<gene>
    <name evidence="3" type="ORF">FE394_06500</name>
</gene>
<dbReference type="EMBL" id="VCDP01000022">
    <property type="protein sequence ID" value="MDX7998851.1"/>
    <property type="molecule type" value="Genomic_DNA"/>
</dbReference>
<feature type="domain" description="Acyltransferase 3" evidence="2">
    <location>
        <begin position="5"/>
        <end position="194"/>
    </location>
</feature>
<dbReference type="InterPro" id="IPR002656">
    <property type="entry name" value="Acyl_transf_3_dom"/>
</dbReference>
<keyword evidence="1" id="KW-0812">Transmembrane</keyword>
<keyword evidence="1" id="KW-0472">Membrane</keyword>
<feature type="transmembrane region" description="Helical" evidence="1">
    <location>
        <begin position="139"/>
        <end position="160"/>
    </location>
</feature>
<evidence type="ECO:0000259" key="2">
    <source>
        <dbReference type="Pfam" id="PF01757"/>
    </source>
</evidence>
<dbReference type="GO" id="GO:0016746">
    <property type="term" value="F:acyltransferase activity"/>
    <property type="evidence" value="ECO:0007669"/>
    <property type="project" value="UniProtKB-KW"/>
</dbReference>
<evidence type="ECO:0000313" key="4">
    <source>
        <dbReference type="Proteomes" id="UP001271640"/>
    </source>
</evidence>
<name>A0ABU4SJU3_9GAMM</name>
<keyword evidence="1" id="KW-1133">Transmembrane helix</keyword>
<feature type="transmembrane region" description="Helical" evidence="1">
    <location>
        <begin position="180"/>
        <end position="197"/>
    </location>
</feature>
<comment type="caution">
    <text evidence="3">The sequence shown here is derived from an EMBL/GenBank/DDBJ whole genome shotgun (WGS) entry which is preliminary data.</text>
</comment>
<dbReference type="PANTHER" id="PTHR23028">
    <property type="entry name" value="ACETYLTRANSFERASE"/>
    <property type="match status" value="1"/>
</dbReference>
<evidence type="ECO:0000313" key="3">
    <source>
        <dbReference type="EMBL" id="MDX7998851.1"/>
    </source>
</evidence>
<sequence length="218" mass="25199">MLFSKKHIGLYCSILILLIYFSINLYFENPYMYSAYYAFDYNGYLKPLIKLLSSQMMIEFVIGMMVCEITLKVKSNLHIKNTRVLYILNTFFLMISIVMIVSPPIYGHGLFNVGVGTFLLFLSSVIYEIIGEVKKVKLLIFLGDISYSLYISHLLVFNLINKENGFFVYINKMNGFSKLLFLTIVSVLFAYIIHLLIETKSARLGRRILKNKTIIKNG</sequence>
<proteinExistence type="predicted"/>
<reference evidence="4" key="1">
    <citation type="journal article" date="2024" name="Toxins">
        <title>Genome Sequence Analysis of Native Xenorhabdus Strains Isolated from Entomopathogenic Nematodes in Argentina.</title>
        <authorList>
            <person name="Palma L."/>
            <person name="Frizzo L."/>
            <person name="Kaiser S."/>
            <person name="Berry C."/>
            <person name="Caballero P."/>
            <person name="Bode H.B."/>
            <person name="Del Valle E.E."/>
        </authorList>
    </citation>
    <scope>NUCLEOTIDE SEQUENCE [LARGE SCALE GENOMIC DNA]</scope>
    <source>
        <strain evidence="4">Reich</strain>
    </source>
</reference>
<keyword evidence="3" id="KW-0012">Acyltransferase</keyword>
<accession>A0ABU4SJU3</accession>
<keyword evidence="3" id="KW-0808">Transferase</keyword>
<feature type="transmembrane region" description="Helical" evidence="1">
    <location>
        <begin position="83"/>
        <end position="103"/>
    </location>
</feature>
<dbReference type="Proteomes" id="UP001271640">
    <property type="component" value="Unassembled WGS sequence"/>
</dbReference>
<protein>
    <submittedName>
        <fullName evidence="3">Acyltransferase</fullName>
    </submittedName>
</protein>
<feature type="transmembrane region" description="Helical" evidence="1">
    <location>
        <begin position="109"/>
        <end position="127"/>
    </location>
</feature>
<feature type="transmembrane region" description="Helical" evidence="1">
    <location>
        <begin position="47"/>
        <end position="71"/>
    </location>
</feature>
<feature type="transmembrane region" description="Helical" evidence="1">
    <location>
        <begin position="7"/>
        <end position="27"/>
    </location>
</feature>
<organism evidence="3 4">
    <name type="scientific">Xenorhabdus littoralis</name>
    <dbReference type="NCBI Taxonomy" id="2582835"/>
    <lineage>
        <taxon>Bacteria</taxon>
        <taxon>Pseudomonadati</taxon>
        <taxon>Pseudomonadota</taxon>
        <taxon>Gammaproteobacteria</taxon>
        <taxon>Enterobacterales</taxon>
        <taxon>Morganellaceae</taxon>
        <taxon>Xenorhabdus</taxon>
    </lineage>
</organism>
<dbReference type="InterPro" id="IPR050879">
    <property type="entry name" value="Acyltransferase_3"/>
</dbReference>
<evidence type="ECO:0000256" key="1">
    <source>
        <dbReference type="SAM" id="Phobius"/>
    </source>
</evidence>
<keyword evidence="4" id="KW-1185">Reference proteome</keyword>